<dbReference type="OrthoDB" id="1902020at2"/>
<name>A0A6L3V1Y9_9BACI</name>
<dbReference type="RefSeq" id="WP_151535960.1">
    <property type="nucleotide sequence ID" value="NZ_WBOS01000009.1"/>
</dbReference>
<protein>
    <submittedName>
        <fullName evidence="1">PD-(D/E)XK motif protein</fullName>
    </submittedName>
</protein>
<dbReference type="Pfam" id="PF14390">
    <property type="entry name" value="DUF4420"/>
    <property type="match status" value="1"/>
</dbReference>
<dbReference type="AlphaFoldDB" id="A0A6L3V1Y9"/>
<proteinExistence type="predicted"/>
<keyword evidence="2" id="KW-1185">Reference proteome</keyword>
<evidence type="ECO:0000313" key="1">
    <source>
        <dbReference type="EMBL" id="KAB2332230.1"/>
    </source>
</evidence>
<dbReference type="Proteomes" id="UP000481030">
    <property type="component" value="Unassembled WGS sequence"/>
</dbReference>
<organism evidence="1 2">
    <name type="scientific">Cytobacillus depressus</name>
    <dbReference type="NCBI Taxonomy" id="1602942"/>
    <lineage>
        <taxon>Bacteria</taxon>
        <taxon>Bacillati</taxon>
        <taxon>Bacillota</taxon>
        <taxon>Bacilli</taxon>
        <taxon>Bacillales</taxon>
        <taxon>Bacillaceae</taxon>
        <taxon>Cytobacillus</taxon>
    </lineage>
</organism>
<reference evidence="1 2" key="1">
    <citation type="journal article" date="2016" name="Antonie Van Leeuwenhoek">
        <title>Bacillus depressus sp. nov., isolated from soil of a sunflower field.</title>
        <authorList>
            <person name="Wei X."/>
            <person name="Xin D."/>
            <person name="Xin Y."/>
            <person name="Zhang H."/>
            <person name="Wang T."/>
            <person name="Zhang J."/>
        </authorList>
    </citation>
    <scope>NUCLEOTIDE SEQUENCE [LARGE SCALE GENOMIC DNA]</scope>
    <source>
        <strain evidence="1 2">BZ1</strain>
    </source>
</reference>
<sequence length="337" mass="40084">MINISERFKLMMEQSKNKESDDIYRLEPIYFQKPFILIGIDLLNFQRRLYIDITSEDWDEDQLKSFPKWRGIEIGQEFFSQIGPLKEKNFLVISQNVEDSEEIFERVLQYLVDHILFEEEMPLYTVVYEVLDRWHNFFKRKWDTKLKLEEEMGLFGELYYINKWLEFFPQDPPLIIKDWKGPLKNRIDFVIKNCGVEIKTVAPKIRDEIKISNEKQLELNPVIDTLFLYVLKIEVNNSTGKSLRNMIEVIEEQLINRAPSLAVNFKDLLLEVGIMSEDYDKNFFFVHEELAYKAVEEFPKLTSKNLPTGITNVSYSIDLSHCKTFKVSLEDIFNLNK</sequence>
<comment type="caution">
    <text evidence="1">The sequence shown here is derived from an EMBL/GenBank/DDBJ whole genome shotgun (WGS) entry which is preliminary data.</text>
</comment>
<accession>A0A6L3V1Y9</accession>
<dbReference type="EMBL" id="WBOS01000009">
    <property type="protein sequence ID" value="KAB2332230.1"/>
    <property type="molecule type" value="Genomic_DNA"/>
</dbReference>
<dbReference type="InterPro" id="IPR025534">
    <property type="entry name" value="DUF4420"/>
</dbReference>
<gene>
    <name evidence="1" type="ORF">F7731_16785</name>
</gene>
<evidence type="ECO:0000313" key="2">
    <source>
        <dbReference type="Proteomes" id="UP000481030"/>
    </source>
</evidence>